<reference evidence="2 3" key="1">
    <citation type="journal article" date="2019" name="Genome Biol. Evol.">
        <title>Insights into the evolution of the New World diploid cottons (Gossypium, subgenus Houzingenia) based on genome sequencing.</title>
        <authorList>
            <person name="Grover C.E."/>
            <person name="Arick M.A. 2nd"/>
            <person name="Thrash A."/>
            <person name="Conover J.L."/>
            <person name="Sanders W.S."/>
            <person name="Peterson D.G."/>
            <person name="Frelichowski J.E."/>
            <person name="Scheffler J.A."/>
            <person name="Scheffler B.E."/>
            <person name="Wendel J.F."/>
        </authorList>
    </citation>
    <scope>NUCLEOTIDE SEQUENCE [LARGE SCALE GENOMIC DNA]</scope>
    <source>
        <strain evidence="2">157</strain>
        <tissue evidence="2">Leaf</tissue>
    </source>
</reference>
<keyword evidence="1" id="KW-0732">Signal</keyword>
<dbReference type="Proteomes" id="UP000593572">
    <property type="component" value="Unassembled WGS sequence"/>
</dbReference>
<evidence type="ECO:0008006" key="4">
    <source>
        <dbReference type="Google" id="ProtNLM"/>
    </source>
</evidence>
<dbReference type="Gene3D" id="2.30.240.10">
    <property type="entry name" value="At5g01610-like"/>
    <property type="match status" value="1"/>
</dbReference>
<evidence type="ECO:0000313" key="2">
    <source>
        <dbReference type="EMBL" id="MBA0560473.1"/>
    </source>
</evidence>
<dbReference type="EMBL" id="JABEZX010000007">
    <property type="protein sequence ID" value="MBA0560473.1"/>
    <property type="molecule type" value="Genomic_DNA"/>
</dbReference>
<dbReference type="FunFam" id="2.30.240.10:FF:000002">
    <property type="entry name" value="Uncharacterized protein At3g07460"/>
    <property type="match status" value="1"/>
</dbReference>
<name>A0A7J8M748_9ROSI</name>
<organism evidence="2 3">
    <name type="scientific">Gossypium lobatum</name>
    <dbReference type="NCBI Taxonomy" id="34289"/>
    <lineage>
        <taxon>Eukaryota</taxon>
        <taxon>Viridiplantae</taxon>
        <taxon>Streptophyta</taxon>
        <taxon>Embryophyta</taxon>
        <taxon>Tracheophyta</taxon>
        <taxon>Spermatophyta</taxon>
        <taxon>Magnoliopsida</taxon>
        <taxon>eudicotyledons</taxon>
        <taxon>Gunneridae</taxon>
        <taxon>Pentapetalae</taxon>
        <taxon>rosids</taxon>
        <taxon>malvids</taxon>
        <taxon>Malvales</taxon>
        <taxon>Malvaceae</taxon>
        <taxon>Malvoideae</taxon>
        <taxon>Gossypium</taxon>
    </lineage>
</organism>
<feature type="signal peptide" evidence="1">
    <location>
        <begin position="1"/>
        <end position="22"/>
    </location>
</feature>
<dbReference type="Pfam" id="PF04398">
    <property type="entry name" value="DUF538"/>
    <property type="match status" value="1"/>
</dbReference>
<dbReference type="AlphaFoldDB" id="A0A7J8M748"/>
<feature type="chain" id="PRO_5029733227" description="DUF538 domain-containing protein" evidence="1">
    <location>
        <begin position="23"/>
        <end position="261"/>
    </location>
</feature>
<evidence type="ECO:0000256" key="1">
    <source>
        <dbReference type="SAM" id="SignalP"/>
    </source>
</evidence>
<comment type="caution">
    <text evidence="2">The sequence shown here is derived from an EMBL/GenBank/DDBJ whole genome shotgun (WGS) entry which is preliminary data.</text>
</comment>
<evidence type="ECO:0000313" key="3">
    <source>
        <dbReference type="Proteomes" id="UP000593572"/>
    </source>
</evidence>
<dbReference type="PANTHER" id="PTHR31676:SF110">
    <property type="entry name" value="TRANSMEMBRANE PROTEIN"/>
    <property type="match status" value="1"/>
</dbReference>
<protein>
    <recommendedName>
        <fullName evidence="4">DUF538 domain-containing protein</fullName>
    </recommendedName>
</protein>
<accession>A0A7J8M748</accession>
<dbReference type="PANTHER" id="PTHR31676">
    <property type="entry name" value="T31J12.3 PROTEIN-RELATED"/>
    <property type="match status" value="1"/>
</dbReference>
<dbReference type="InterPro" id="IPR036758">
    <property type="entry name" value="At5g01610-like"/>
</dbReference>
<sequence length="261" mass="29332">MLPLVPSIFLHFIFIFFVVVHGSKNDSIYEILKLHGLPTGLLPKGITRFEYDDTGRFEVHLDQACNAKFESEFHYDINVSGTLSYGKIMELSGILAQDLFLWFPVKGIWVDVPSSGLIHFDILFVYKQYPLSFFETPKDCLAISNSESGDSIRDGKLLAEAISKSQSAILGYEPGEENFGRNEIVVYMPTPVGSCPYGDGQWGEIGRLGKYIFLMIVIVGLPYGDGSICFRSKPRWNLFSLSEFEQGFLTLCSEYISAQDI</sequence>
<proteinExistence type="predicted"/>
<gene>
    <name evidence="2" type="ORF">Golob_017367</name>
</gene>
<keyword evidence="3" id="KW-1185">Reference proteome</keyword>
<dbReference type="SUPFAM" id="SSF141562">
    <property type="entry name" value="At5g01610-like"/>
    <property type="match status" value="1"/>
</dbReference>
<dbReference type="InterPro" id="IPR007493">
    <property type="entry name" value="DUF538"/>
</dbReference>